<keyword evidence="5" id="KW-0472">Membrane</keyword>
<feature type="signal peptide" evidence="7">
    <location>
        <begin position="1"/>
        <end position="24"/>
    </location>
</feature>
<gene>
    <name evidence="8" type="ordered locus">MGMSRv2__1946</name>
</gene>
<reference evidence="8 9" key="1">
    <citation type="journal article" date="2014" name="Genome Announc.">
        <title>Complete genome sequence of Magnetospirillum gryphiswaldense MSR-1.</title>
        <authorList>
            <person name="Wang X."/>
            <person name="Wang Q."/>
            <person name="Zhang W."/>
            <person name="Wang Y."/>
            <person name="Li L."/>
            <person name="Wen T."/>
            <person name="Zhang T."/>
            <person name="Zhang Y."/>
            <person name="Xu J."/>
            <person name="Hu J."/>
            <person name="Li S."/>
            <person name="Liu L."/>
            <person name="Liu J."/>
            <person name="Jiang W."/>
            <person name="Tian J."/>
            <person name="Li Y."/>
            <person name="Schuler D."/>
            <person name="Wang L."/>
            <person name="Li J."/>
        </authorList>
    </citation>
    <scope>NUCLEOTIDE SEQUENCE [LARGE SCALE GENOMIC DNA]</scope>
    <source>
        <strain evidence="9">DSM 6361 / JCM 21280 / NBRC 15271 / MSR-1</strain>
    </source>
</reference>
<accession>V6F4D0</accession>
<evidence type="ECO:0000256" key="5">
    <source>
        <dbReference type="ARBA" id="ARBA00023136"/>
    </source>
</evidence>
<dbReference type="EMBL" id="HG794546">
    <property type="protein sequence ID" value="CDK99161.1"/>
    <property type="molecule type" value="Genomic_DNA"/>
</dbReference>
<dbReference type="STRING" id="1430440.MGMSRv2__1946"/>
<comment type="similarity">
    <text evidence="2">Belongs to the TrbI/VirB10 family.</text>
</comment>
<evidence type="ECO:0000256" key="1">
    <source>
        <dbReference type="ARBA" id="ARBA00004167"/>
    </source>
</evidence>
<keyword evidence="7" id="KW-0732">Signal</keyword>
<organism evidence="8 9">
    <name type="scientific">Magnetospirillum gryphiswaldense (strain DSM 6361 / JCM 21280 / NBRC 15271 / MSR-1)</name>
    <dbReference type="NCBI Taxonomy" id="431944"/>
    <lineage>
        <taxon>Bacteria</taxon>
        <taxon>Pseudomonadati</taxon>
        <taxon>Pseudomonadota</taxon>
        <taxon>Alphaproteobacteria</taxon>
        <taxon>Rhodospirillales</taxon>
        <taxon>Rhodospirillaceae</taxon>
        <taxon>Magnetospirillum</taxon>
    </lineage>
</organism>
<feature type="compositionally biased region" description="Low complexity" evidence="6">
    <location>
        <begin position="289"/>
        <end position="308"/>
    </location>
</feature>
<keyword evidence="3" id="KW-0812">Transmembrane</keyword>
<dbReference type="Proteomes" id="UP000018922">
    <property type="component" value="Chromosome I"/>
</dbReference>
<evidence type="ECO:0000256" key="2">
    <source>
        <dbReference type="ARBA" id="ARBA00010265"/>
    </source>
</evidence>
<comment type="subcellular location">
    <subcellularLocation>
        <location evidence="1">Membrane</location>
        <topology evidence="1">Single-pass membrane protein</topology>
    </subcellularLocation>
</comment>
<dbReference type="GO" id="GO:0016020">
    <property type="term" value="C:membrane"/>
    <property type="evidence" value="ECO:0007669"/>
    <property type="project" value="UniProtKB-SubCell"/>
</dbReference>
<dbReference type="InterPro" id="IPR042217">
    <property type="entry name" value="T4SS_VirB10/TrbI"/>
</dbReference>
<evidence type="ECO:0000313" key="8">
    <source>
        <dbReference type="EMBL" id="CDK99161.1"/>
    </source>
</evidence>
<evidence type="ECO:0000256" key="6">
    <source>
        <dbReference type="SAM" id="MobiDB-lite"/>
    </source>
</evidence>
<evidence type="ECO:0000256" key="3">
    <source>
        <dbReference type="ARBA" id="ARBA00022692"/>
    </source>
</evidence>
<dbReference type="Pfam" id="PF03743">
    <property type="entry name" value="TrbI"/>
    <property type="match status" value="1"/>
</dbReference>
<dbReference type="AlphaFoldDB" id="V6F4D0"/>
<feature type="region of interest" description="Disordered" evidence="6">
    <location>
        <begin position="289"/>
        <end position="315"/>
    </location>
</feature>
<name>V6F4D0_MAGGM</name>
<dbReference type="KEGG" id="mgy:MGMSRv2__1946"/>
<dbReference type="InterPro" id="IPR005498">
    <property type="entry name" value="T4SS_VirB10/TraB/TrbI"/>
</dbReference>
<keyword evidence="9" id="KW-1185">Reference proteome</keyword>
<sequence>MSAFCDLALALGLTLSGACQPAAAPVDPLPADDPAAWTHRPPAPKEEPKPAPVMPPVIIQKEVIREVQVPAPVPVAAPAAPAPPAPDPLELAVRASYLHRSAGAPPSAVSLVSLPDAGTDLPHSPILPMGTGAGGRGAGGTEYEETGLTSTRPVDNTRIITTDRYITGILETGINTQLDGSTGGPVVIQVSRDTFGYHGRNILIPKGSRLVCAFKSLDKVGSSRAPLRCTRILLAESRAEIFGMKALIADQQGQPGVSGEVDNRFAERYGTAFILAGISAAVRAATANTSTTSSSSTASATGSSSTFSGNGGALSEGGAELSQRLGEITAATLEQTINLTPILKVAQGTRVQIRPDTDWYITEME</sequence>
<protein>
    <submittedName>
        <fullName evidence="8">Type IV secretion system protein ptlG homolog</fullName>
    </submittedName>
</protein>
<dbReference type="eggNOG" id="COG2948">
    <property type="taxonomic scope" value="Bacteria"/>
</dbReference>
<evidence type="ECO:0000256" key="4">
    <source>
        <dbReference type="ARBA" id="ARBA00022989"/>
    </source>
</evidence>
<dbReference type="Gene3D" id="2.40.128.260">
    <property type="entry name" value="Type IV secretion system, VirB10/TraB/TrbI"/>
    <property type="match status" value="1"/>
</dbReference>
<dbReference type="CDD" id="cd16429">
    <property type="entry name" value="VirB10"/>
    <property type="match status" value="1"/>
</dbReference>
<keyword evidence="4" id="KW-1133">Transmembrane helix</keyword>
<proteinExistence type="inferred from homology"/>
<feature type="chain" id="PRO_5004745435" evidence="7">
    <location>
        <begin position="25"/>
        <end position="365"/>
    </location>
</feature>
<dbReference type="HOGENOM" id="CLU_753984_0_0_5"/>
<evidence type="ECO:0000313" key="9">
    <source>
        <dbReference type="Proteomes" id="UP000018922"/>
    </source>
</evidence>
<feature type="region of interest" description="Disordered" evidence="6">
    <location>
        <begin position="26"/>
        <end position="52"/>
    </location>
</feature>
<evidence type="ECO:0000256" key="7">
    <source>
        <dbReference type="SAM" id="SignalP"/>
    </source>
</evidence>